<dbReference type="PANTHER" id="PTHR42988:SF2">
    <property type="entry name" value="CYCLIC NUCLEOTIDE PHOSPHODIESTERASE CBUA0032-RELATED"/>
    <property type="match status" value="1"/>
</dbReference>
<gene>
    <name evidence="6" type="ORF">E3U44_11670</name>
</gene>
<dbReference type="AlphaFoldDB" id="A0A4P7C2L7"/>
<name>A0A4P7C2L7_9GAMM</name>
<organism evidence="6 7">
    <name type="scientific">Nitrosococcus wardiae</name>
    <dbReference type="NCBI Taxonomy" id="1814290"/>
    <lineage>
        <taxon>Bacteria</taxon>
        <taxon>Pseudomonadati</taxon>
        <taxon>Pseudomonadota</taxon>
        <taxon>Gammaproteobacteria</taxon>
        <taxon>Chromatiales</taxon>
        <taxon>Chromatiaceae</taxon>
        <taxon>Nitrosococcus</taxon>
    </lineage>
</organism>
<evidence type="ECO:0000313" key="7">
    <source>
        <dbReference type="Proteomes" id="UP000294325"/>
    </source>
</evidence>
<evidence type="ECO:0000256" key="1">
    <source>
        <dbReference type="ARBA" id="ARBA00022723"/>
    </source>
</evidence>
<dbReference type="InterPro" id="IPR029052">
    <property type="entry name" value="Metallo-depent_PP-like"/>
</dbReference>
<dbReference type="InterPro" id="IPR050884">
    <property type="entry name" value="CNP_phosphodiesterase-III"/>
</dbReference>
<proteinExistence type="inferred from homology"/>
<keyword evidence="3" id="KW-0408">Iron</keyword>
<accession>A0A4P7C2L7</accession>
<dbReference type="CDD" id="cd07400">
    <property type="entry name" value="MPP_1"/>
    <property type="match status" value="1"/>
</dbReference>
<reference evidence="6 7" key="1">
    <citation type="submission" date="2019-03" db="EMBL/GenBank/DDBJ databases">
        <title>The genome sequence of Nitrosococcus wardiae strain D1FHST reveals the archetypal metabolic capacity of ammonia-oxidizing Gammaproteobacteria.</title>
        <authorList>
            <person name="Wang L."/>
            <person name="Lim C.K."/>
            <person name="Hanson T.E."/>
            <person name="Dang H."/>
            <person name="Klotz M.G."/>
        </authorList>
    </citation>
    <scope>NUCLEOTIDE SEQUENCE [LARGE SCALE GENOMIC DNA]</scope>
    <source>
        <strain evidence="6 7">D1FHS</strain>
    </source>
</reference>
<sequence>MLNLLHISDLHFGKPFLPEVSEALLGKIEKLSPELLVVSGDLTQRAKAQEFRAARAYLDLMPPIPQVVVPGNHDIPLYRIFERLFQPYELYRRYISEQRNTVLRQNKAVIVGLDSTNPYFAITNGRIHRKQLAFCAKAFTAAPAEAVRIVVAHHHFAPAPDYKGGEVMPKAKRALDLFTHLKVDLILAGHLHRAYVGNSLDVYSGEDREHGIIIAQCGTSTSRRGRVREQEKNSFNWIEILADSIRIFHYMYFKDYRNFYPVAKYEFARPSQRSYLTENLLNES</sequence>
<keyword evidence="2" id="KW-0378">Hydrolase</keyword>
<dbReference type="SUPFAM" id="SSF56300">
    <property type="entry name" value="Metallo-dependent phosphatases"/>
    <property type="match status" value="1"/>
</dbReference>
<dbReference type="Pfam" id="PF00149">
    <property type="entry name" value="Metallophos"/>
    <property type="match status" value="1"/>
</dbReference>
<dbReference type="GO" id="GO:0016787">
    <property type="term" value="F:hydrolase activity"/>
    <property type="evidence" value="ECO:0007669"/>
    <property type="project" value="UniProtKB-KW"/>
</dbReference>
<keyword evidence="7" id="KW-1185">Reference proteome</keyword>
<dbReference type="PANTHER" id="PTHR42988">
    <property type="entry name" value="PHOSPHOHYDROLASE"/>
    <property type="match status" value="1"/>
</dbReference>
<feature type="domain" description="Calcineurin-like phosphoesterase" evidence="5">
    <location>
        <begin position="3"/>
        <end position="193"/>
    </location>
</feature>
<evidence type="ECO:0000256" key="3">
    <source>
        <dbReference type="ARBA" id="ARBA00023004"/>
    </source>
</evidence>
<evidence type="ECO:0000313" key="6">
    <source>
        <dbReference type="EMBL" id="QBQ55096.1"/>
    </source>
</evidence>
<keyword evidence="1" id="KW-0479">Metal-binding</keyword>
<evidence type="ECO:0000256" key="4">
    <source>
        <dbReference type="ARBA" id="ARBA00025742"/>
    </source>
</evidence>
<dbReference type="EMBL" id="CP038033">
    <property type="protein sequence ID" value="QBQ55096.1"/>
    <property type="molecule type" value="Genomic_DNA"/>
</dbReference>
<comment type="similarity">
    <text evidence="4">Belongs to the cyclic nucleotide phosphodiesterase class-III family.</text>
</comment>
<dbReference type="Gene3D" id="3.60.21.10">
    <property type="match status" value="1"/>
</dbReference>
<dbReference type="KEGG" id="nwr:E3U44_11670"/>
<dbReference type="Proteomes" id="UP000294325">
    <property type="component" value="Chromosome"/>
</dbReference>
<dbReference type="GO" id="GO:0046872">
    <property type="term" value="F:metal ion binding"/>
    <property type="evidence" value="ECO:0007669"/>
    <property type="project" value="UniProtKB-KW"/>
</dbReference>
<dbReference type="RefSeq" id="WP_134358364.1">
    <property type="nucleotide sequence ID" value="NZ_CP038033.1"/>
</dbReference>
<protein>
    <submittedName>
        <fullName evidence="6">3',5'-cyclic-nucleotide phosphodiesterase</fullName>
    </submittedName>
</protein>
<dbReference type="OrthoDB" id="9811542at2"/>
<evidence type="ECO:0000256" key="2">
    <source>
        <dbReference type="ARBA" id="ARBA00022801"/>
    </source>
</evidence>
<dbReference type="InterPro" id="IPR004843">
    <property type="entry name" value="Calcineurin-like_PHP"/>
</dbReference>
<evidence type="ECO:0000259" key="5">
    <source>
        <dbReference type="Pfam" id="PF00149"/>
    </source>
</evidence>